<evidence type="ECO:0000256" key="3">
    <source>
        <dbReference type="SAM" id="MobiDB-lite"/>
    </source>
</evidence>
<evidence type="ECO:0000256" key="1">
    <source>
        <dbReference type="ARBA" id="ARBA00006091"/>
    </source>
</evidence>
<dbReference type="Pfam" id="PF09631">
    <property type="entry name" value="Sen15"/>
    <property type="match status" value="2"/>
</dbReference>
<accession>A0A1Z5TJA1</accession>
<dbReference type="PANTHER" id="PTHR28518">
    <property type="entry name" value="TRNA-SPLICING ENDONUCLEASE SUBUNIT SEN15"/>
    <property type="match status" value="1"/>
</dbReference>
<dbReference type="STRING" id="1157616.A0A1Z5TJA1"/>
<reference evidence="5 6" key="1">
    <citation type="submission" date="2017-01" db="EMBL/GenBank/DDBJ databases">
        <title>The recent genome duplication of the halophilic yeast Hortaea werneckii: insights from long-read sequencing.</title>
        <authorList>
            <person name="Sinha S."/>
            <person name="Flibotte S."/>
            <person name="Neira M."/>
            <person name="Lenassi M."/>
            <person name="Gostincar C."/>
            <person name="Stajich J.E."/>
            <person name="Nislow C.E."/>
        </authorList>
    </citation>
    <scope>NUCLEOTIDE SEQUENCE [LARGE SCALE GENOMIC DNA]</scope>
    <source>
        <strain evidence="5 6">EXF-2000</strain>
    </source>
</reference>
<dbReference type="InterPro" id="IPR011856">
    <property type="entry name" value="tRNA_endonuc-like_dom_sf"/>
</dbReference>
<dbReference type="PANTHER" id="PTHR28518:SF1">
    <property type="entry name" value="TRNA-SPLICING ENDONUCLEASE SUBUNIT SEN15"/>
    <property type="match status" value="1"/>
</dbReference>
<dbReference type="InterPro" id="IPR042777">
    <property type="entry name" value="Sen15_fungi"/>
</dbReference>
<feature type="region of interest" description="Disordered" evidence="3">
    <location>
        <begin position="161"/>
        <end position="187"/>
    </location>
</feature>
<keyword evidence="2" id="KW-0819">tRNA processing</keyword>
<dbReference type="EMBL" id="MUNK01000035">
    <property type="protein sequence ID" value="OTA36114.1"/>
    <property type="molecule type" value="Genomic_DNA"/>
</dbReference>
<organism evidence="5 6">
    <name type="scientific">Hortaea werneckii EXF-2000</name>
    <dbReference type="NCBI Taxonomy" id="1157616"/>
    <lineage>
        <taxon>Eukaryota</taxon>
        <taxon>Fungi</taxon>
        <taxon>Dikarya</taxon>
        <taxon>Ascomycota</taxon>
        <taxon>Pezizomycotina</taxon>
        <taxon>Dothideomycetes</taxon>
        <taxon>Dothideomycetidae</taxon>
        <taxon>Mycosphaerellales</taxon>
        <taxon>Teratosphaeriaceae</taxon>
        <taxon>Hortaea</taxon>
    </lineage>
</organism>
<evidence type="ECO:0000313" key="5">
    <source>
        <dbReference type="EMBL" id="OTA36114.1"/>
    </source>
</evidence>
<dbReference type="SUPFAM" id="SSF53032">
    <property type="entry name" value="tRNA-intron endonuclease catalytic domain-like"/>
    <property type="match status" value="1"/>
</dbReference>
<dbReference type="GO" id="GO:0000214">
    <property type="term" value="C:tRNA-intron endonuclease complex"/>
    <property type="evidence" value="ECO:0007669"/>
    <property type="project" value="InterPro"/>
</dbReference>
<feature type="region of interest" description="Disordered" evidence="3">
    <location>
        <begin position="21"/>
        <end position="48"/>
    </location>
</feature>
<dbReference type="GO" id="GO:0000379">
    <property type="term" value="P:tRNA-type intron splice site recognition and cleavage"/>
    <property type="evidence" value="ECO:0007669"/>
    <property type="project" value="InterPro"/>
</dbReference>
<dbReference type="GO" id="GO:0003676">
    <property type="term" value="F:nucleic acid binding"/>
    <property type="evidence" value="ECO:0007669"/>
    <property type="project" value="InterPro"/>
</dbReference>
<evidence type="ECO:0000313" key="6">
    <source>
        <dbReference type="Proteomes" id="UP000194280"/>
    </source>
</evidence>
<feature type="domain" description="tRNA-splicing endonuclease subunit Sen15" evidence="4">
    <location>
        <begin position="189"/>
        <end position="221"/>
    </location>
</feature>
<dbReference type="GO" id="GO:0000213">
    <property type="term" value="F:tRNA-intron lyase activity"/>
    <property type="evidence" value="ECO:0007669"/>
    <property type="project" value="TreeGrafter"/>
</dbReference>
<comment type="caution">
    <text evidence="5">The sequence shown here is derived from an EMBL/GenBank/DDBJ whole genome shotgun (WGS) entry which is preliminary data.</text>
</comment>
<feature type="domain" description="tRNA-splicing endonuclease subunit Sen15" evidence="4">
    <location>
        <begin position="53"/>
        <end position="149"/>
    </location>
</feature>
<evidence type="ECO:0000259" key="4">
    <source>
        <dbReference type="Pfam" id="PF09631"/>
    </source>
</evidence>
<name>A0A1Z5TJA1_HORWE</name>
<dbReference type="AlphaFoldDB" id="A0A1Z5TJA1"/>
<keyword evidence="6" id="KW-1185">Reference proteome</keyword>
<gene>
    <name evidence="5" type="ORF">BTJ68_03385</name>
</gene>
<protein>
    <recommendedName>
        <fullName evidence="4">tRNA-splicing endonuclease subunit Sen15 domain-containing protein</fullName>
    </recommendedName>
</protein>
<proteinExistence type="inferred from homology"/>
<dbReference type="InterPro" id="IPR018593">
    <property type="entry name" value="tRNA-endonuc_su_Sen15"/>
</dbReference>
<sequence>MTSSPPNASLASKPQDFSLSSLQQFIADSAGKKSPRSKSGTPEGSKSQNLALQVAHNLRFQHEWTDIRMHFRPSDRTTASSLPRPMISGMPPRRLYVHPDEQIEVLRKQREQGKAGWPDLAAEREWVLPTQLKETWTLRRFAEVFDALAVVPAEGEGGAVFSNGTPKADVPAHGSDGDGAEGEMSKWRKTQPKRLLLATVDDDSTVVYYIIHDGIVKPRQN</sequence>
<dbReference type="VEuPathDB" id="FungiDB:BTJ68_03385"/>
<dbReference type="Gene3D" id="3.40.1350.10">
    <property type="match status" value="1"/>
</dbReference>
<dbReference type="FunFam" id="3.40.1350.10:FF:000012">
    <property type="entry name" value="Probable tRNA-splicing endonuclease subunit sen-15"/>
    <property type="match status" value="1"/>
</dbReference>
<dbReference type="Proteomes" id="UP000194280">
    <property type="component" value="Unassembled WGS sequence"/>
</dbReference>
<dbReference type="InParanoid" id="A0A1Z5TJA1"/>
<comment type="similarity">
    <text evidence="1">Belongs to the SEN15 family.</text>
</comment>
<evidence type="ECO:0000256" key="2">
    <source>
        <dbReference type="ARBA" id="ARBA00022694"/>
    </source>
</evidence>
<feature type="region of interest" description="Disordered" evidence="3">
    <location>
        <begin position="75"/>
        <end position="94"/>
    </location>
</feature>
<feature type="compositionally biased region" description="Polar residues" evidence="3">
    <location>
        <begin position="37"/>
        <end position="48"/>
    </location>
</feature>
<dbReference type="InterPro" id="IPR036167">
    <property type="entry name" value="tRNA_intron_Endo_cat-like_sf"/>
</dbReference>
<dbReference type="OrthoDB" id="10002170at2759"/>